<dbReference type="AlphaFoldDB" id="A0A5T0J4Q0"/>
<evidence type="ECO:0000313" key="1">
    <source>
        <dbReference type="EMBL" id="EAJ9572441.1"/>
    </source>
</evidence>
<protein>
    <submittedName>
        <fullName evidence="1">Uncharacterized protein</fullName>
    </submittedName>
</protein>
<reference evidence="1" key="1">
    <citation type="submission" date="2019-04" db="EMBL/GenBank/DDBJ databases">
        <authorList>
            <consortium name="NARMS: The National Antimicrobial Resistance Monitoring System"/>
        </authorList>
    </citation>
    <scope>NUCLEOTIDE SEQUENCE</scope>
    <source>
        <strain evidence="1">FSIS11918609</strain>
    </source>
</reference>
<comment type="caution">
    <text evidence="1">The sequence shown here is derived from an EMBL/GenBank/DDBJ whole genome shotgun (WGS) entry which is preliminary data.</text>
</comment>
<name>A0A5T0J4Q0_CAMCO</name>
<organism evidence="1">
    <name type="scientific">Campylobacter coli</name>
    <dbReference type="NCBI Taxonomy" id="195"/>
    <lineage>
        <taxon>Bacteria</taxon>
        <taxon>Pseudomonadati</taxon>
        <taxon>Campylobacterota</taxon>
        <taxon>Epsilonproteobacteria</taxon>
        <taxon>Campylobacterales</taxon>
        <taxon>Campylobacteraceae</taxon>
        <taxon>Campylobacter</taxon>
    </lineage>
</organism>
<dbReference type="EMBL" id="AACCAN010000026">
    <property type="protein sequence ID" value="EAJ9572441.1"/>
    <property type="molecule type" value="Genomic_DNA"/>
</dbReference>
<accession>A0A5T0J4Q0</accession>
<proteinExistence type="predicted"/>
<sequence>MKKYNVVLLGGSNSVMVNGLQKGLRQENVNLTNLALGACSSIQNLYELKRERNREFLDSADLIITESNINEIEQN</sequence>
<gene>
    <name evidence="1" type="ORF">E5B80_08620</name>
</gene>